<feature type="coiled-coil region" evidence="1">
    <location>
        <begin position="245"/>
        <end position="339"/>
    </location>
</feature>
<reference evidence="3 4" key="1">
    <citation type="submission" date="2019-12" db="EMBL/GenBank/DDBJ databases">
        <title>Chromosome-level assembly of the Caenorhabditis remanei genome.</title>
        <authorList>
            <person name="Teterina A.A."/>
            <person name="Willis J.H."/>
            <person name="Phillips P.C."/>
        </authorList>
    </citation>
    <scope>NUCLEOTIDE SEQUENCE [LARGE SCALE GENOMIC DNA]</scope>
    <source>
        <strain evidence="3 4">PX506</strain>
        <tissue evidence="3">Whole organism</tissue>
    </source>
</reference>
<feature type="compositionally biased region" description="Low complexity" evidence="2">
    <location>
        <begin position="17"/>
        <end position="40"/>
    </location>
</feature>
<feature type="coiled-coil region" evidence="1">
    <location>
        <begin position="528"/>
        <end position="608"/>
    </location>
</feature>
<feature type="compositionally biased region" description="Basic and acidic residues" evidence="2">
    <location>
        <begin position="632"/>
        <end position="643"/>
    </location>
</feature>
<dbReference type="CTD" id="9804138"/>
<evidence type="ECO:0000256" key="1">
    <source>
        <dbReference type="SAM" id="Coils"/>
    </source>
</evidence>
<protein>
    <submittedName>
        <fullName evidence="3">Uncharacterized protein</fullName>
    </submittedName>
</protein>
<keyword evidence="1" id="KW-0175">Coiled coil</keyword>
<name>A0A6A5HKY3_CAERE</name>
<feature type="region of interest" description="Disordered" evidence="2">
    <location>
        <begin position="354"/>
        <end position="423"/>
    </location>
</feature>
<feature type="compositionally biased region" description="Gly residues" evidence="2">
    <location>
        <begin position="1"/>
        <end position="16"/>
    </location>
</feature>
<feature type="region of interest" description="Disordered" evidence="2">
    <location>
        <begin position="1"/>
        <end position="40"/>
    </location>
</feature>
<dbReference type="AlphaFoldDB" id="A0A6A5HKY3"/>
<proteinExistence type="predicted"/>
<gene>
    <name evidence="3" type="ORF">GCK72_007001</name>
</gene>
<dbReference type="KEGG" id="crq:GCK72_007001"/>
<evidence type="ECO:0000256" key="2">
    <source>
        <dbReference type="SAM" id="MobiDB-lite"/>
    </source>
</evidence>
<dbReference type="GeneID" id="9804138"/>
<feature type="region of interest" description="Disordered" evidence="2">
    <location>
        <begin position="623"/>
        <end position="649"/>
    </location>
</feature>
<accession>A0A6A5HKY3</accession>
<dbReference type="Proteomes" id="UP000483820">
    <property type="component" value="Chromosome II"/>
</dbReference>
<evidence type="ECO:0000313" key="4">
    <source>
        <dbReference type="Proteomes" id="UP000483820"/>
    </source>
</evidence>
<organism evidence="3 4">
    <name type="scientific">Caenorhabditis remanei</name>
    <name type="common">Caenorhabditis vulgaris</name>
    <dbReference type="NCBI Taxonomy" id="31234"/>
    <lineage>
        <taxon>Eukaryota</taxon>
        <taxon>Metazoa</taxon>
        <taxon>Ecdysozoa</taxon>
        <taxon>Nematoda</taxon>
        <taxon>Chromadorea</taxon>
        <taxon>Rhabditida</taxon>
        <taxon>Rhabditina</taxon>
        <taxon>Rhabditomorpha</taxon>
        <taxon>Rhabditoidea</taxon>
        <taxon>Rhabditidae</taxon>
        <taxon>Peloderinae</taxon>
        <taxon>Caenorhabditis</taxon>
    </lineage>
</organism>
<sequence length="649" mass="72650">MNGFNGFPGGMNGGQNGQNPGHPLQQNFGGFPPQQPQPQHNMQLHQNLLMTAINNIIRGNLQTPGGPGNPPMLNVGGFLPQFPPPTLPNMAPLMMALNRSRGINFLRSPGDSPPEIGIPALARPTAPGNQPGPSVPAPVPGFQLPAPSSVPPPVPAPRFSIRGLNLDLSPSNAVPSTSAPGTSLAIPDTQTTPPVTVEAWCQTTLSGPSNCTNCYYRKHCVTVNEALQESIRNSDIYFSVFGGEKEKWAEEKRELESKAETTRSELEATKRERDGWKYKVDGLEGENQDLKEKMAALEKKMKQMKQEQMDKLLVEEEAKKTIETERDELQLKVVGLEGETKNVKNCLTSKEAELAAQDARHKSEIDKKNEEMVQMRAENQGQRTLMDSMKTRIVQLEGDNQGLIAERDQTATNHQNQMREKDEEIKRVREAATLKESRLTNELERITSQCTELLERSERSKKEEDAARKVLEQEREAEMEHLREKNERLVKEKTDLGTKAGVSDQEVTALKGELKRLNSAMGRQNMDLTTAQEKAESLQRDVRNLQGAIDGEMNNLKETVRTGGVTIVQQERDLTLLRDENKRKMEEMNEMKEKMKKMEKDAEMFKEFGEQHRALVEKFDSCVASTSSTAPPKDDKDDQEPATKKRKRD</sequence>
<comment type="caution">
    <text evidence="3">The sequence shown here is derived from an EMBL/GenBank/DDBJ whole genome shotgun (WGS) entry which is preliminary data.</text>
</comment>
<dbReference type="RefSeq" id="XP_053590124.1">
    <property type="nucleotide sequence ID" value="XM_053725930.1"/>
</dbReference>
<evidence type="ECO:0000313" key="3">
    <source>
        <dbReference type="EMBL" id="KAF1767043.1"/>
    </source>
</evidence>
<feature type="compositionally biased region" description="Basic and acidic residues" evidence="2">
    <location>
        <begin position="354"/>
        <end position="373"/>
    </location>
</feature>
<dbReference type="EMBL" id="WUAV01000002">
    <property type="protein sequence ID" value="KAF1767043.1"/>
    <property type="molecule type" value="Genomic_DNA"/>
</dbReference>